<comment type="caution">
    <text evidence="1">The sequence shown here is derived from an EMBL/GenBank/DDBJ whole genome shotgun (WGS) entry which is preliminary data.</text>
</comment>
<sequence>MIKKIFKTKKEKGEGKNRVEWRKRFWLAAYIVPYEICMYKNKIKAQQYENRAQAKQTSYAYKSTSADENRRTNLYAMSAVGTSASFDVLGVPLLRVKLYLTSVYISLYTLHFAVKHQNKVSLLVRAILMLISGPKFSHQAYTCTW</sequence>
<dbReference type="Proteomes" id="UP000826195">
    <property type="component" value="Unassembled WGS sequence"/>
</dbReference>
<keyword evidence="2" id="KW-1185">Reference proteome</keyword>
<dbReference type="AlphaFoldDB" id="A0AAV7IEY6"/>
<protein>
    <submittedName>
        <fullName evidence="1">Uncharacterized protein</fullName>
    </submittedName>
</protein>
<evidence type="ECO:0000313" key="2">
    <source>
        <dbReference type="Proteomes" id="UP000826195"/>
    </source>
</evidence>
<gene>
    <name evidence="1" type="ORF">KQX54_018116</name>
</gene>
<proteinExistence type="predicted"/>
<accession>A0AAV7IEY6</accession>
<reference evidence="1 2" key="1">
    <citation type="journal article" date="2021" name="J. Hered.">
        <title>A chromosome-level genome assembly of the parasitoid wasp, Cotesia glomerata (Hymenoptera: Braconidae).</title>
        <authorList>
            <person name="Pinto B.J."/>
            <person name="Weis J.J."/>
            <person name="Gamble T."/>
            <person name="Ode P.J."/>
            <person name="Paul R."/>
            <person name="Zaspel J.M."/>
        </authorList>
    </citation>
    <scope>NUCLEOTIDE SEQUENCE [LARGE SCALE GENOMIC DNA]</scope>
    <source>
        <strain evidence="1">CgM1</strain>
    </source>
</reference>
<name>A0AAV7IEY6_COTGL</name>
<dbReference type="EMBL" id="JAHXZJ010001864">
    <property type="protein sequence ID" value="KAH0550213.1"/>
    <property type="molecule type" value="Genomic_DNA"/>
</dbReference>
<organism evidence="1 2">
    <name type="scientific">Cotesia glomerata</name>
    <name type="common">Lepidopteran parasitic wasp</name>
    <name type="synonym">Apanteles glomeratus</name>
    <dbReference type="NCBI Taxonomy" id="32391"/>
    <lineage>
        <taxon>Eukaryota</taxon>
        <taxon>Metazoa</taxon>
        <taxon>Ecdysozoa</taxon>
        <taxon>Arthropoda</taxon>
        <taxon>Hexapoda</taxon>
        <taxon>Insecta</taxon>
        <taxon>Pterygota</taxon>
        <taxon>Neoptera</taxon>
        <taxon>Endopterygota</taxon>
        <taxon>Hymenoptera</taxon>
        <taxon>Apocrita</taxon>
        <taxon>Ichneumonoidea</taxon>
        <taxon>Braconidae</taxon>
        <taxon>Microgastrinae</taxon>
        <taxon>Cotesia</taxon>
    </lineage>
</organism>
<evidence type="ECO:0000313" key="1">
    <source>
        <dbReference type="EMBL" id="KAH0550213.1"/>
    </source>
</evidence>